<evidence type="ECO:0000256" key="4">
    <source>
        <dbReference type="ARBA" id="ARBA00007165"/>
    </source>
</evidence>
<dbReference type="CDD" id="cd20343">
    <property type="entry name" value="BRcat_RBR_HHARI-like"/>
    <property type="match status" value="1"/>
</dbReference>
<dbReference type="PROSITE" id="PS51873">
    <property type="entry name" value="TRIAD"/>
    <property type="match status" value="1"/>
</dbReference>
<keyword evidence="8" id="KW-0479">Metal-binding</keyword>
<keyword evidence="7" id="KW-0812">Transmembrane</keyword>
<dbReference type="PROSITE" id="PS50895">
    <property type="entry name" value="SURF1"/>
    <property type="match status" value="1"/>
</dbReference>
<dbReference type="Gene3D" id="2.20.25.20">
    <property type="match status" value="1"/>
</dbReference>
<dbReference type="PANTHER" id="PTHR23427:SF2">
    <property type="entry name" value="SURFEIT LOCUS PROTEIN 1"/>
    <property type="match status" value="1"/>
</dbReference>
<keyword evidence="11" id="KW-0833">Ubl conjugation pathway</keyword>
<evidence type="ECO:0000256" key="1">
    <source>
        <dbReference type="ARBA" id="ARBA00001798"/>
    </source>
</evidence>
<dbReference type="InterPro" id="IPR002867">
    <property type="entry name" value="IBR_dom"/>
</dbReference>
<evidence type="ECO:0000256" key="12">
    <source>
        <dbReference type="ARBA" id="ARBA00022833"/>
    </source>
</evidence>
<dbReference type="InterPro" id="IPR045840">
    <property type="entry name" value="Ariadne"/>
</dbReference>
<keyword evidence="19" id="KW-1185">Reference proteome</keyword>
<comment type="similarity">
    <text evidence="4">Belongs to the SURF1 family.</text>
</comment>
<dbReference type="PANTHER" id="PTHR23427">
    <property type="entry name" value="SURFEIT LOCUS PROTEIN"/>
    <property type="match status" value="1"/>
</dbReference>
<keyword evidence="14" id="KW-0472">Membrane</keyword>
<dbReference type="SMART" id="SM00647">
    <property type="entry name" value="IBR"/>
    <property type="match status" value="2"/>
</dbReference>
<sequence>MGDSDSNDEILVSQEGSDEEDTGAITDDDVDVAMQTSKADVPSSSTATSGSEKDYQILNQTELIDELNKISNETSAVLRYNGSICKALLQQFKWNKVTLIERFYESTDTDAFFKKANLLDPKKHKKIEGKSDFCKICCEKNRLIGLLCNHLFCSECWSNYLSSKILGEGHPHISCPELKCDILADDEFVLKTLKNPQSLRAYNKLVLNSFVEVNKLIKWCPAVECGRAVKVPHAECRRIVCHCGFIFCFQCLQQWHKPVTCDVLRRWLKKCTDDSETSNWLNANTKDCPKCQVRVTIEKDGGCNHMTCKNLSCKFEFCWMCLGPWSPHVNISSGSGWYSCNRYDDDAGKKARDAQERSRAALQRYLHYYNRYSNHHNSLKLERKLFEKVSEKVEQMQQLGFSWIETQFLQKAVEVLVECRRTLMYTYVFAFYLKQNNITKLFEDNQSDLELATEQLSEYLERDLPEDKDLVTVKQKVQDKYRYVEQRRQILLTHCNEGYEKNELEVMGIFYSRPEIRGPNPHTRSGEPPPKLNVLKEKDRPAHRVYDPMSLELHMGDERVRTAGLTQAEREWRQKFLKTEQLHPDEPIHVDAVHRQMNPVRVIYRMPWDYLYKHFLRPTFGAYRATIIRAYVPRVMILWAVTWERALGVAPFYMLQDYDLYSDDHDEKSVRMGLPRPDLYHFFDREFVHRIQKFPIGETNRPWYGIIISGQKRRLSDLTRNNLKMPGSTKTDGITETKMKKYFLFVVPATTFCLGCWQWKRHIWKTNLIERIRSRMKEEPIEFPIDDLSQLEQLEYRKVHIKGMYLFQKQFVIRWRGRLDLAENKPQKDNLIQRNWSSTLNNNGAQVITPFKISGTDRVIMINRGWIPAERIEYELNEGRQRKPIEKDITGTVRRSEMPHRFLNNQPNKNIWVYKDLKQMANHCDASPILIDVDKSLFNEGNFEPIGSQTNIGLRNQHFNYMLQWFEFLVGPALKV</sequence>
<comment type="subcellular location">
    <subcellularLocation>
        <location evidence="2">Membrane</location>
    </subcellularLocation>
</comment>
<evidence type="ECO:0000256" key="16">
    <source>
        <dbReference type="SAM" id="MobiDB-lite"/>
    </source>
</evidence>
<keyword evidence="9" id="KW-0677">Repeat</keyword>
<organism evidence="19 20">
    <name type="scientific">Meloidogyne javanica</name>
    <name type="common">Root-knot nematode worm</name>
    <dbReference type="NCBI Taxonomy" id="6303"/>
    <lineage>
        <taxon>Eukaryota</taxon>
        <taxon>Metazoa</taxon>
        <taxon>Ecdysozoa</taxon>
        <taxon>Nematoda</taxon>
        <taxon>Chromadorea</taxon>
        <taxon>Rhabditida</taxon>
        <taxon>Tylenchina</taxon>
        <taxon>Tylenchomorpha</taxon>
        <taxon>Tylenchoidea</taxon>
        <taxon>Meloidogynidae</taxon>
        <taxon>Meloidogyninae</taxon>
        <taxon>Meloidogyne</taxon>
        <taxon>Meloidogyne incognita group</taxon>
    </lineage>
</organism>
<dbReference type="FunFam" id="1.20.120.1750:FF:000002">
    <property type="entry name" value="RBR-type E3 ubiquitin transferase"/>
    <property type="match status" value="1"/>
</dbReference>
<keyword evidence="6" id="KW-0808">Transferase</keyword>
<keyword evidence="12" id="KW-0862">Zinc</keyword>
<reference evidence="20" key="1">
    <citation type="submission" date="2022-11" db="UniProtKB">
        <authorList>
            <consortium name="WormBaseParasite"/>
        </authorList>
    </citation>
    <scope>IDENTIFICATION</scope>
</reference>
<protein>
    <recommendedName>
        <fullName evidence="5">RBR-type E3 ubiquitin transferase</fullName>
        <ecNumber evidence="5">2.3.2.31</ecNumber>
    </recommendedName>
</protein>
<dbReference type="GO" id="GO:0005739">
    <property type="term" value="C:mitochondrion"/>
    <property type="evidence" value="ECO:0007669"/>
    <property type="project" value="TreeGrafter"/>
</dbReference>
<dbReference type="AlphaFoldDB" id="A0A915MSG7"/>
<dbReference type="GO" id="GO:0061630">
    <property type="term" value="F:ubiquitin protein ligase activity"/>
    <property type="evidence" value="ECO:0007669"/>
    <property type="project" value="UniProtKB-EC"/>
</dbReference>
<dbReference type="InterPro" id="IPR019174">
    <property type="entry name" value="NADH_DH_b-subcmplx_su6"/>
</dbReference>
<feature type="region of interest" description="Disordered" evidence="16">
    <location>
        <begin position="1"/>
        <end position="52"/>
    </location>
</feature>
<feature type="domain" description="RING-type" evidence="17">
    <location>
        <begin position="134"/>
        <end position="179"/>
    </location>
</feature>
<dbReference type="Gene3D" id="3.30.40.10">
    <property type="entry name" value="Zinc/RING finger domain, C3HC4 (zinc finger)"/>
    <property type="match status" value="1"/>
</dbReference>
<evidence type="ECO:0000256" key="15">
    <source>
        <dbReference type="PROSITE-ProRule" id="PRU00175"/>
    </source>
</evidence>
<keyword evidence="10 15" id="KW-0863">Zinc-finger</keyword>
<evidence type="ECO:0000259" key="18">
    <source>
        <dbReference type="PROSITE" id="PS51873"/>
    </source>
</evidence>
<dbReference type="Pfam" id="PF09782">
    <property type="entry name" value="NDUF_B6"/>
    <property type="match status" value="1"/>
</dbReference>
<evidence type="ECO:0000256" key="10">
    <source>
        <dbReference type="ARBA" id="ARBA00022771"/>
    </source>
</evidence>
<dbReference type="WBParaSite" id="scaffold4798_cov206.g8685">
    <property type="protein sequence ID" value="scaffold4798_cov206.g8685"/>
    <property type="gene ID" value="scaffold4798_cov206.g8685"/>
</dbReference>
<evidence type="ECO:0000256" key="3">
    <source>
        <dbReference type="ARBA" id="ARBA00005884"/>
    </source>
</evidence>
<dbReference type="Pfam" id="PF22191">
    <property type="entry name" value="IBR_1"/>
    <property type="match status" value="1"/>
</dbReference>
<dbReference type="CDD" id="cd06662">
    <property type="entry name" value="SURF1"/>
    <property type="match status" value="1"/>
</dbReference>
<evidence type="ECO:0000256" key="7">
    <source>
        <dbReference type="ARBA" id="ARBA00022692"/>
    </source>
</evidence>
<evidence type="ECO:0000256" key="13">
    <source>
        <dbReference type="ARBA" id="ARBA00022989"/>
    </source>
</evidence>
<dbReference type="Pfam" id="PF02104">
    <property type="entry name" value="SURF1"/>
    <property type="match status" value="1"/>
</dbReference>
<comment type="similarity">
    <text evidence="3">Belongs to the RBR family. Ariadne subfamily.</text>
</comment>
<dbReference type="Pfam" id="PF19422">
    <property type="entry name" value="Ariadne"/>
    <property type="match status" value="1"/>
</dbReference>
<dbReference type="Pfam" id="PF01485">
    <property type="entry name" value="IBR"/>
    <property type="match status" value="1"/>
</dbReference>
<dbReference type="GO" id="GO:0016020">
    <property type="term" value="C:membrane"/>
    <property type="evidence" value="ECO:0007669"/>
    <property type="project" value="UniProtKB-SubCell"/>
</dbReference>
<dbReference type="SUPFAM" id="SSF57850">
    <property type="entry name" value="RING/U-box"/>
    <property type="match status" value="3"/>
</dbReference>
<dbReference type="CDD" id="cd20356">
    <property type="entry name" value="Rcat_RBR_HHARI-like"/>
    <property type="match status" value="1"/>
</dbReference>
<feature type="compositionally biased region" description="Polar residues" evidence="16">
    <location>
        <begin position="34"/>
        <end position="50"/>
    </location>
</feature>
<dbReference type="Gene3D" id="1.20.120.1750">
    <property type="match status" value="1"/>
</dbReference>
<evidence type="ECO:0000256" key="2">
    <source>
        <dbReference type="ARBA" id="ARBA00004370"/>
    </source>
</evidence>
<evidence type="ECO:0000256" key="6">
    <source>
        <dbReference type="ARBA" id="ARBA00022679"/>
    </source>
</evidence>
<dbReference type="EC" id="2.3.2.31" evidence="5"/>
<name>A0A915MSG7_MELJA</name>
<evidence type="ECO:0000313" key="20">
    <source>
        <dbReference type="WBParaSite" id="scaffold4798_cov206.g8685"/>
    </source>
</evidence>
<dbReference type="InterPro" id="IPR002994">
    <property type="entry name" value="Surf1/Shy1"/>
</dbReference>
<dbReference type="InterPro" id="IPR044066">
    <property type="entry name" value="TRIAD_supradom"/>
</dbReference>
<dbReference type="GO" id="GO:0033617">
    <property type="term" value="P:mitochondrial respiratory chain complex IV assembly"/>
    <property type="evidence" value="ECO:0007669"/>
    <property type="project" value="TreeGrafter"/>
</dbReference>
<dbReference type="PROSITE" id="PS50089">
    <property type="entry name" value="ZF_RING_2"/>
    <property type="match status" value="1"/>
</dbReference>
<evidence type="ECO:0000256" key="5">
    <source>
        <dbReference type="ARBA" id="ARBA00012251"/>
    </source>
</evidence>
<dbReference type="GO" id="GO:0008270">
    <property type="term" value="F:zinc ion binding"/>
    <property type="evidence" value="ECO:0007669"/>
    <property type="project" value="UniProtKB-KW"/>
</dbReference>
<evidence type="ECO:0000313" key="19">
    <source>
        <dbReference type="Proteomes" id="UP000887561"/>
    </source>
</evidence>
<dbReference type="Proteomes" id="UP000887561">
    <property type="component" value="Unplaced"/>
</dbReference>
<feature type="compositionally biased region" description="Acidic residues" evidence="16">
    <location>
        <begin position="16"/>
        <end position="31"/>
    </location>
</feature>
<evidence type="ECO:0000259" key="17">
    <source>
        <dbReference type="PROSITE" id="PS50089"/>
    </source>
</evidence>
<accession>A0A915MSG7</accession>
<dbReference type="GO" id="GO:0006120">
    <property type="term" value="P:mitochondrial electron transport, NADH to ubiquinone"/>
    <property type="evidence" value="ECO:0007669"/>
    <property type="project" value="InterPro"/>
</dbReference>
<evidence type="ECO:0000256" key="8">
    <source>
        <dbReference type="ARBA" id="ARBA00022723"/>
    </source>
</evidence>
<keyword evidence="13" id="KW-1133">Transmembrane helix</keyword>
<dbReference type="InterPro" id="IPR001841">
    <property type="entry name" value="Znf_RING"/>
</dbReference>
<dbReference type="InterPro" id="IPR013083">
    <property type="entry name" value="Znf_RING/FYVE/PHD"/>
</dbReference>
<evidence type="ECO:0000256" key="14">
    <source>
        <dbReference type="ARBA" id="ARBA00023136"/>
    </source>
</evidence>
<evidence type="ECO:0000256" key="9">
    <source>
        <dbReference type="ARBA" id="ARBA00022737"/>
    </source>
</evidence>
<dbReference type="Pfam" id="PF21235">
    <property type="entry name" value="UBA_ARI1"/>
    <property type="match status" value="1"/>
</dbReference>
<comment type="catalytic activity">
    <reaction evidence="1">
        <text>[E2 ubiquitin-conjugating enzyme]-S-ubiquitinyl-L-cysteine + [acceptor protein]-L-lysine = [E2 ubiquitin-conjugating enzyme]-L-cysteine + [acceptor protein]-N(6)-ubiquitinyl-L-lysine.</text>
        <dbReference type="EC" id="2.3.2.31"/>
    </reaction>
</comment>
<dbReference type="InterPro" id="IPR045214">
    <property type="entry name" value="Surf1/Surf4"/>
</dbReference>
<dbReference type="InterPro" id="IPR048962">
    <property type="entry name" value="ARIH1-like_UBL"/>
</dbReference>
<dbReference type="FunFam" id="3.30.40.10:FF:000019">
    <property type="entry name" value="RBR-type E3 ubiquitin transferase"/>
    <property type="match status" value="1"/>
</dbReference>
<feature type="domain" description="RING-type" evidence="18">
    <location>
        <begin position="130"/>
        <end position="344"/>
    </location>
</feature>
<proteinExistence type="inferred from homology"/>
<evidence type="ECO:0000256" key="11">
    <source>
        <dbReference type="ARBA" id="ARBA00022786"/>
    </source>
</evidence>